<dbReference type="InterPro" id="IPR002669">
    <property type="entry name" value="UreD"/>
</dbReference>
<keyword evidence="2 4" id="KW-0996">Nickel insertion</keyword>
<comment type="subcellular location">
    <subcellularLocation>
        <location evidence="4">Cytoplasm</location>
    </subcellularLocation>
</comment>
<dbReference type="Proteomes" id="UP000198854">
    <property type="component" value="Unassembled WGS sequence"/>
</dbReference>
<evidence type="ECO:0000256" key="4">
    <source>
        <dbReference type="HAMAP-Rule" id="MF_01384"/>
    </source>
</evidence>
<dbReference type="HAMAP" id="MF_01384">
    <property type="entry name" value="UreD"/>
    <property type="match status" value="1"/>
</dbReference>
<dbReference type="OrthoDB" id="9798842at2"/>
<dbReference type="EMBL" id="FNDD01000011">
    <property type="protein sequence ID" value="SDH22217.1"/>
    <property type="molecule type" value="Genomic_DNA"/>
</dbReference>
<reference evidence="5 6" key="1">
    <citation type="submission" date="2016-10" db="EMBL/GenBank/DDBJ databases">
        <authorList>
            <person name="de Groot N.N."/>
        </authorList>
    </citation>
    <scope>NUCLEOTIDE SEQUENCE [LARGE SCALE GENOMIC DNA]</scope>
    <source>
        <strain evidence="5 6">CGMCC 1.10228</strain>
    </source>
</reference>
<comment type="subunit">
    <text evidence="4">UreD, UreF and UreG form a complex that acts as a GTP-hydrolysis-dependent molecular chaperone, activating the urease apoprotein by helping to assemble the nickel containing metallocenter of UreC. The UreE protein probably delivers the nickel.</text>
</comment>
<evidence type="ECO:0000256" key="2">
    <source>
        <dbReference type="ARBA" id="ARBA00022988"/>
    </source>
</evidence>
<gene>
    <name evidence="4" type="primary">ureD</name>
    <name evidence="5" type="ORF">SAMN04488136_11121</name>
</gene>
<evidence type="ECO:0000313" key="5">
    <source>
        <dbReference type="EMBL" id="SDH22217.1"/>
    </source>
</evidence>
<keyword evidence="6" id="KW-1185">Reference proteome</keyword>
<proteinExistence type="inferred from homology"/>
<evidence type="ECO:0000256" key="1">
    <source>
        <dbReference type="ARBA" id="ARBA00007177"/>
    </source>
</evidence>
<comment type="function">
    <text evidence="4">Required for maturation of urease via the functional incorporation of the urease nickel metallocenter.</text>
</comment>
<dbReference type="AlphaFoldDB" id="A0A1G8AMS1"/>
<dbReference type="GO" id="GO:0005737">
    <property type="term" value="C:cytoplasm"/>
    <property type="evidence" value="ECO:0007669"/>
    <property type="project" value="UniProtKB-SubCell"/>
</dbReference>
<organism evidence="5 6">
    <name type="scientific">Vibrio xiamenensis</name>
    <dbReference type="NCBI Taxonomy" id="861298"/>
    <lineage>
        <taxon>Bacteria</taxon>
        <taxon>Pseudomonadati</taxon>
        <taxon>Pseudomonadota</taxon>
        <taxon>Gammaproteobacteria</taxon>
        <taxon>Vibrionales</taxon>
        <taxon>Vibrionaceae</taxon>
        <taxon>Vibrio</taxon>
    </lineage>
</organism>
<keyword evidence="3 4" id="KW-0143">Chaperone</keyword>
<evidence type="ECO:0000256" key="3">
    <source>
        <dbReference type="ARBA" id="ARBA00023186"/>
    </source>
</evidence>
<comment type="similarity">
    <text evidence="1 4">Belongs to the UreD family.</text>
</comment>
<accession>A0A1G8AMS1</accession>
<protein>
    <recommendedName>
        <fullName evidence="4">Urease accessory protein UreD</fullName>
    </recommendedName>
</protein>
<dbReference type="PANTHER" id="PTHR33643">
    <property type="entry name" value="UREASE ACCESSORY PROTEIN D"/>
    <property type="match status" value="1"/>
</dbReference>
<dbReference type="PANTHER" id="PTHR33643:SF1">
    <property type="entry name" value="UREASE ACCESSORY PROTEIN D"/>
    <property type="match status" value="1"/>
</dbReference>
<sequence length="290" mass="31892">MNCTAKLNTSSQTCTQRERHWPAFLALGFAPSEGKTALTQMRFQGPLRVQRAFYPEGRVCHVYLLHPPGGLVSGDDLNIEVTCEPGSHALLTTPSAGKIYRADSSGGVQRQQVNVTVRDAACEWLPMETIVFDGAHGKLSTRINLHGDAKFIGSDVFCLGRPKSALPFKSGRIEQRLALYHNDMPLLLERQILAADDPLIDALSGFDNKLVSGVLVAVGIDKPTQAVELLRCELESCAKTLAVTERLGVIVVRYLGDCSEQAQIQLRQCWQRLRPLLFGIAPCAPRIWNT</sequence>
<dbReference type="STRING" id="861298.SAMN04488136_11121"/>
<dbReference type="GO" id="GO:0016151">
    <property type="term" value="F:nickel cation binding"/>
    <property type="evidence" value="ECO:0007669"/>
    <property type="project" value="UniProtKB-UniRule"/>
</dbReference>
<name>A0A1G8AMS1_9VIBR</name>
<dbReference type="Pfam" id="PF01774">
    <property type="entry name" value="UreD"/>
    <property type="match status" value="1"/>
</dbReference>
<evidence type="ECO:0000313" key="6">
    <source>
        <dbReference type="Proteomes" id="UP000198854"/>
    </source>
</evidence>
<keyword evidence="4" id="KW-0963">Cytoplasm</keyword>